<keyword evidence="3 7" id="KW-0336">GPI-anchor</keyword>
<evidence type="ECO:0000256" key="4">
    <source>
        <dbReference type="ARBA" id="ARBA00022729"/>
    </source>
</evidence>
<evidence type="ECO:0000259" key="9">
    <source>
        <dbReference type="SMART" id="SM00768"/>
    </source>
</evidence>
<name>A0A9P0QL20_9ASCO</name>
<dbReference type="FunFam" id="3.20.20.80:FF:000038">
    <property type="entry name" value="1,3-beta-glucanosyltransferase"/>
    <property type="match status" value="1"/>
</dbReference>
<comment type="similarity">
    <text evidence="2 7">Belongs to the glycosyl hydrolase 72 family.</text>
</comment>
<dbReference type="Pfam" id="PF03198">
    <property type="entry name" value="Glyco_hydro_72"/>
    <property type="match status" value="1"/>
</dbReference>
<dbReference type="InterPro" id="IPR004886">
    <property type="entry name" value="Glucanosyltransferase"/>
</dbReference>
<keyword evidence="8" id="KW-0812">Transmembrane</keyword>
<dbReference type="AlphaFoldDB" id="A0A9P0QL20"/>
<evidence type="ECO:0000256" key="1">
    <source>
        <dbReference type="ARBA" id="ARBA00004589"/>
    </source>
</evidence>
<dbReference type="GO" id="GO:0071970">
    <property type="term" value="P:fungal-type cell wall (1-&gt;3)-beta-D-glucan biosynthetic process"/>
    <property type="evidence" value="ECO:0007669"/>
    <property type="project" value="TreeGrafter"/>
</dbReference>
<keyword evidence="7" id="KW-0808">Transferase</keyword>
<dbReference type="EC" id="2.4.1.-" evidence="7"/>
<dbReference type="InterPro" id="IPR012946">
    <property type="entry name" value="X8"/>
</dbReference>
<dbReference type="Gene3D" id="1.20.58.1040">
    <property type="match status" value="1"/>
</dbReference>
<dbReference type="GO" id="GO:1903561">
    <property type="term" value="C:extracellular vesicle"/>
    <property type="evidence" value="ECO:0007669"/>
    <property type="project" value="UniProtKB-ARBA"/>
</dbReference>
<dbReference type="GO" id="GO:0031505">
    <property type="term" value="P:fungal-type cell wall organization"/>
    <property type="evidence" value="ECO:0007669"/>
    <property type="project" value="UniProtKB-ARBA"/>
</dbReference>
<dbReference type="PANTHER" id="PTHR31468:SF10">
    <property type="entry name" value="1,3-BETA-GLUCANOSYLTRANSFERASE GAS2"/>
    <property type="match status" value="1"/>
</dbReference>
<sequence>MKMGFKGFVSIVVLFIFAPIALAKNSSAASIVPGYDNIAPIEIHNNFFYFKGTKTRFFIKGIAYQQVRVPGVNYVEKYIDPMANATSCLRDLEYMLELGVNLVRVYQINPELDHDVCMNEFAKKGIYVLADLAEPEMSINRESPTWDIQLFDRYKSVVDSMHKFNNVLGFFAGNEVTDSKDNTFAAPFVKAAVRDIKSYIFTSGYRKIPVGYATNDDAVIRMDISNYLVCGTHEVDFLGVNNYEWCGFSSYATSGYKERTIEYTNFPVPLFFSEYGCNNVQPRPFTEVEALYGSSMTGVWSGGIAYSYFESENHYGIVAEKANGTLTRLPDFEGLKQKLNSVQPMAAKSNAVPQTVVTINCPPLSSTWKVSSSSSNSSLPSTPDSGRCNCIQSTFSCIVSPRHGDIQAELVEEICSQVDCSAIQFDTANGTYGHLLGCSLHQKLSYVVNQYYLLKGKDPESCNFNGRAIIVNPSKLEELDEIYTPDGRTCKEAIGKSVSYRDEEGSIFLTPDKKTSFHSNYSLPESANIPSRSQLLGDKITSLASKIQLEKWPIYGSFFITSLIGYSYLIYT</sequence>
<dbReference type="GO" id="GO:0005886">
    <property type="term" value="C:plasma membrane"/>
    <property type="evidence" value="ECO:0007669"/>
    <property type="project" value="UniProtKB-SubCell"/>
</dbReference>
<keyword evidence="7" id="KW-0449">Lipoprotein</keyword>
<evidence type="ECO:0000256" key="3">
    <source>
        <dbReference type="ARBA" id="ARBA00022622"/>
    </source>
</evidence>
<keyword evidence="7 8" id="KW-0472">Membrane</keyword>
<dbReference type="PANTHER" id="PTHR31468">
    <property type="entry name" value="1,3-BETA-GLUCANOSYLTRANSFERASE GAS1"/>
    <property type="match status" value="1"/>
</dbReference>
<evidence type="ECO:0000256" key="8">
    <source>
        <dbReference type="SAM" id="Phobius"/>
    </source>
</evidence>
<keyword evidence="4 7" id="KW-0732">Signal</keyword>
<gene>
    <name evidence="10" type="ORF">CLIB1423_02S00848</name>
</gene>
<evidence type="ECO:0000256" key="2">
    <source>
        <dbReference type="ARBA" id="ARBA00007528"/>
    </source>
</evidence>
<keyword evidence="6" id="KW-0325">Glycoprotein</keyword>
<comment type="function">
    <text evidence="7">Splits internally a 1,3-beta-glucan molecule and transfers the newly generated reducing end (the donor) to the non-reducing end of another 1,3-beta-glucan molecule (the acceptor) forming a 1,3-beta linkage, resulting in the elongation of 1,3-beta-glucan chains in the cell wall.</text>
</comment>
<dbReference type="SUPFAM" id="SSF51445">
    <property type="entry name" value="(Trans)glycosidases"/>
    <property type="match status" value="1"/>
</dbReference>
<dbReference type="Gene3D" id="3.20.20.80">
    <property type="entry name" value="Glycosidases"/>
    <property type="match status" value="1"/>
</dbReference>
<dbReference type="GO" id="GO:0098552">
    <property type="term" value="C:side of membrane"/>
    <property type="evidence" value="ECO:0007669"/>
    <property type="project" value="UniProtKB-KW"/>
</dbReference>
<dbReference type="InterPro" id="IPR017853">
    <property type="entry name" value="GH"/>
</dbReference>
<accession>A0A9P0QL20</accession>
<feature type="transmembrane region" description="Helical" evidence="8">
    <location>
        <begin position="552"/>
        <end position="571"/>
    </location>
</feature>
<dbReference type="Proteomes" id="UP000837801">
    <property type="component" value="Unassembled WGS sequence"/>
</dbReference>
<dbReference type="GO" id="GO:0030445">
    <property type="term" value="C:yeast-form cell wall"/>
    <property type="evidence" value="ECO:0007669"/>
    <property type="project" value="UniProtKB-ARBA"/>
</dbReference>
<protein>
    <recommendedName>
        <fullName evidence="7">1,3-beta-glucanosyltransferase</fullName>
        <ecNumber evidence="7">2.4.1.-</ecNumber>
    </recommendedName>
</protein>
<evidence type="ECO:0000313" key="10">
    <source>
        <dbReference type="EMBL" id="CAH2350603.1"/>
    </source>
</evidence>
<comment type="subcellular location">
    <subcellularLocation>
        <location evidence="7">Cell membrane</location>
        <topology evidence="7">Lipid-anchor</topology>
        <topology evidence="7">GPI-anchor</topology>
    </subcellularLocation>
    <subcellularLocation>
        <location evidence="1">Membrane</location>
        <topology evidence="1">Lipid-anchor</topology>
        <topology evidence="1">GPI-anchor</topology>
    </subcellularLocation>
</comment>
<keyword evidence="5" id="KW-1015">Disulfide bond</keyword>
<keyword evidence="11" id="KW-1185">Reference proteome</keyword>
<evidence type="ECO:0000256" key="5">
    <source>
        <dbReference type="ARBA" id="ARBA00023157"/>
    </source>
</evidence>
<feature type="domain" description="X8" evidence="9">
    <location>
        <begin position="395"/>
        <end position="492"/>
    </location>
</feature>
<evidence type="ECO:0000256" key="6">
    <source>
        <dbReference type="ARBA" id="ARBA00023180"/>
    </source>
</evidence>
<keyword evidence="8" id="KW-1133">Transmembrane helix</keyword>
<evidence type="ECO:0000313" key="11">
    <source>
        <dbReference type="Proteomes" id="UP000837801"/>
    </source>
</evidence>
<dbReference type="Pfam" id="PF07983">
    <property type="entry name" value="X8"/>
    <property type="match status" value="1"/>
</dbReference>
<feature type="signal peptide" evidence="7">
    <location>
        <begin position="1"/>
        <end position="23"/>
    </location>
</feature>
<dbReference type="EMBL" id="CAKXYY010000002">
    <property type="protein sequence ID" value="CAH2350603.1"/>
    <property type="molecule type" value="Genomic_DNA"/>
</dbReference>
<reference evidence="10" key="1">
    <citation type="submission" date="2022-03" db="EMBL/GenBank/DDBJ databases">
        <authorList>
            <person name="Legras J.-L."/>
            <person name="Devillers H."/>
            <person name="Grondin C."/>
        </authorList>
    </citation>
    <scope>NUCLEOTIDE SEQUENCE</scope>
    <source>
        <strain evidence="10">CLIB 1423</strain>
    </source>
</reference>
<dbReference type="OrthoDB" id="421038at2759"/>
<organism evidence="10 11">
    <name type="scientific">[Candida] railenensis</name>
    <dbReference type="NCBI Taxonomy" id="45579"/>
    <lineage>
        <taxon>Eukaryota</taxon>
        <taxon>Fungi</taxon>
        <taxon>Dikarya</taxon>
        <taxon>Ascomycota</taxon>
        <taxon>Saccharomycotina</taxon>
        <taxon>Pichiomycetes</taxon>
        <taxon>Debaryomycetaceae</taxon>
        <taxon>Kurtzmaniella</taxon>
    </lineage>
</organism>
<feature type="chain" id="PRO_5040537729" description="1,3-beta-glucanosyltransferase" evidence="7">
    <location>
        <begin position="24"/>
        <end position="572"/>
    </location>
</feature>
<dbReference type="SMART" id="SM00768">
    <property type="entry name" value="X8"/>
    <property type="match status" value="1"/>
</dbReference>
<comment type="caution">
    <text evidence="10">The sequence shown here is derived from an EMBL/GenBank/DDBJ whole genome shotgun (WGS) entry which is preliminary data.</text>
</comment>
<proteinExistence type="inferred from homology"/>
<dbReference type="GO" id="GO:0042124">
    <property type="term" value="F:1,3-beta-glucanosyltransferase activity"/>
    <property type="evidence" value="ECO:0007669"/>
    <property type="project" value="TreeGrafter"/>
</dbReference>
<evidence type="ECO:0000256" key="7">
    <source>
        <dbReference type="RuleBase" id="RU361209"/>
    </source>
</evidence>